<feature type="compositionally biased region" description="Basic and acidic residues" evidence="1">
    <location>
        <begin position="44"/>
        <end position="53"/>
    </location>
</feature>
<accession>A0A822YA90</accession>
<proteinExistence type="predicted"/>
<organism evidence="2 3">
    <name type="scientific">Nelumbo nucifera</name>
    <name type="common">Sacred lotus</name>
    <dbReference type="NCBI Taxonomy" id="4432"/>
    <lineage>
        <taxon>Eukaryota</taxon>
        <taxon>Viridiplantae</taxon>
        <taxon>Streptophyta</taxon>
        <taxon>Embryophyta</taxon>
        <taxon>Tracheophyta</taxon>
        <taxon>Spermatophyta</taxon>
        <taxon>Magnoliopsida</taxon>
        <taxon>Proteales</taxon>
        <taxon>Nelumbonaceae</taxon>
        <taxon>Nelumbo</taxon>
    </lineage>
</organism>
<evidence type="ECO:0000313" key="2">
    <source>
        <dbReference type="EMBL" id="DAD29490.1"/>
    </source>
</evidence>
<dbReference type="Proteomes" id="UP000607653">
    <property type="component" value="Unassembled WGS sequence"/>
</dbReference>
<feature type="region of interest" description="Disordered" evidence="1">
    <location>
        <begin position="27"/>
        <end position="53"/>
    </location>
</feature>
<reference evidence="2 3" key="1">
    <citation type="journal article" date="2020" name="Mol. Biol. Evol.">
        <title>Distinct Expression and Methylation Patterns for Genes with Different Fates following a Single Whole-Genome Duplication in Flowering Plants.</title>
        <authorList>
            <person name="Shi T."/>
            <person name="Rahmani R.S."/>
            <person name="Gugger P.F."/>
            <person name="Wang M."/>
            <person name="Li H."/>
            <person name="Zhang Y."/>
            <person name="Li Z."/>
            <person name="Wang Q."/>
            <person name="Van de Peer Y."/>
            <person name="Marchal K."/>
            <person name="Chen J."/>
        </authorList>
    </citation>
    <scope>NUCLEOTIDE SEQUENCE [LARGE SCALE GENOMIC DNA]</scope>
    <source>
        <tissue evidence="2">Leaf</tissue>
    </source>
</reference>
<comment type="caution">
    <text evidence="2">The sequence shown here is derived from an EMBL/GenBank/DDBJ whole genome shotgun (WGS) entry which is preliminary data.</text>
</comment>
<protein>
    <submittedName>
        <fullName evidence="2">Uncharacterized protein</fullName>
    </submittedName>
</protein>
<sequence length="103" mass="11432">MKRGGSCRKAAFRLVKCHRRRKGLRLGGNCSRRRKKPEVEPEGEDSRRTGSEKVSVELALIPVSEKLGPIDRMPIGGDANSKSNLTSSSRVLSFESFRRDFGG</sequence>
<evidence type="ECO:0000256" key="1">
    <source>
        <dbReference type="SAM" id="MobiDB-lite"/>
    </source>
</evidence>
<dbReference type="AlphaFoldDB" id="A0A822YA90"/>
<keyword evidence="3" id="KW-1185">Reference proteome</keyword>
<dbReference type="EMBL" id="DUZY01000002">
    <property type="protein sequence ID" value="DAD29490.1"/>
    <property type="molecule type" value="Genomic_DNA"/>
</dbReference>
<evidence type="ECO:0000313" key="3">
    <source>
        <dbReference type="Proteomes" id="UP000607653"/>
    </source>
</evidence>
<name>A0A822YA90_NELNU</name>
<gene>
    <name evidence="2" type="ORF">HUJ06_030958</name>
</gene>